<proteinExistence type="predicted"/>
<dbReference type="EMBL" id="PDLN01000025">
    <property type="protein sequence ID" value="RDW56597.1"/>
    <property type="molecule type" value="Genomic_DNA"/>
</dbReference>
<feature type="chain" id="PRO_5017685166" description="Ecp2 effector protein domain-containing protein" evidence="1">
    <location>
        <begin position="20"/>
        <end position="253"/>
    </location>
</feature>
<evidence type="ECO:0000313" key="3">
    <source>
        <dbReference type="Proteomes" id="UP000256328"/>
    </source>
</evidence>
<dbReference type="OrthoDB" id="10335400at2759"/>
<comment type="caution">
    <text evidence="2">The sequence shown here is derived from an EMBL/GenBank/DDBJ whole genome shotgun (WGS) entry which is preliminary data.</text>
</comment>
<keyword evidence="1" id="KW-0732">Signal</keyword>
<evidence type="ECO:0000256" key="1">
    <source>
        <dbReference type="SAM" id="SignalP"/>
    </source>
</evidence>
<reference evidence="2 3" key="1">
    <citation type="journal article" date="2018" name="IMA Fungus">
        <title>IMA Genome-F 9: Draft genome sequence of Annulohypoxylon stygium, Aspergillus mulundensis, Berkeleyomyces basicola (syn. Thielaviopsis basicola), Ceratocystis smalleyi, two Cercospora beticola strains, Coleophoma cylindrospora, Fusarium fracticaudum, Phialophora cf. hyalina, and Morchella septimelata.</title>
        <authorList>
            <person name="Wingfield B.D."/>
            <person name="Bills G.F."/>
            <person name="Dong Y."/>
            <person name="Huang W."/>
            <person name="Nel W.J."/>
            <person name="Swalarsk-Parry B.S."/>
            <person name="Vaghefi N."/>
            <person name="Wilken P.M."/>
            <person name="An Z."/>
            <person name="de Beer Z.W."/>
            <person name="De Vos L."/>
            <person name="Chen L."/>
            <person name="Duong T.A."/>
            <person name="Gao Y."/>
            <person name="Hammerbacher A."/>
            <person name="Kikkert J.R."/>
            <person name="Li Y."/>
            <person name="Li H."/>
            <person name="Li K."/>
            <person name="Li Q."/>
            <person name="Liu X."/>
            <person name="Ma X."/>
            <person name="Naidoo K."/>
            <person name="Pethybridge S.J."/>
            <person name="Sun J."/>
            <person name="Steenkamp E.T."/>
            <person name="van der Nest M.A."/>
            <person name="van Wyk S."/>
            <person name="Wingfield M.J."/>
            <person name="Xiong C."/>
            <person name="Yue Q."/>
            <person name="Zhang X."/>
        </authorList>
    </citation>
    <scope>NUCLEOTIDE SEQUENCE [LARGE SCALE GENOMIC DNA]</scope>
    <source>
        <strain evidence="2 3">BP5796</strain>
    </source>
</reference>
<feature type="signal peptide" evidence="1">
    <location>
        <begin position="1"/>
        <end position="19"/>
    </location>
</feature>
<evidence type="ECO:0000313" key="2">
    <source>
        <dbReference type="EMBL" id="RDW56597.1"/>
    </source>
</evidence>
<sequence>MKLSTTLPVLCLALNLANATPLANPSSPNSASAKKSSLSARFDPIGIASGLFGSGDKTYGTIDRNDSQGTSSAQSADQILASALESVGRRIRRWVSSSHAPVEEADHIARDNTKAVAGLARDASPDYIFLDGSGDCVQIQCATVVCATDAWDATVRTSLALSGLMGEDCGGWTQASEPFSAGQDICDEGLLKWVGEFAVWRGPDVPVGKYGNMSDTDGVLRANCHQERYAHCRGKSGTCPPAENSVGLCTRSC</sequence>
<dbReference type="AlphaFoldDB" id="A0A3D8Q4H2"/>
<name>A0A3D8Q4H2_9HELO</name>
<organism evidence="2 3">
    <name type="scientific">Coleophoma crateriformis</name>
    <dbReference type="NCBI Taxonomy" id="565419"/>
    <lineage>
        <taxon>Eukaryota</taxon>
        <taxon>Fungi</taxon>
        <taxon>Dikarya</taxon>
        <taxon>Ascomycota</taxon>
        <taxon>Pezizomycotina</taxon>
        <taxon>Leotiomycetes</taxon>
        <taxon>Helotiales</taxon>
        <taxon>Dermateaceae</taxon>
        <taxon>Coleophoma</taxon>
    </lineage>
</organism>
<gene>
    <name evidence="2" type="ORF">BP5796_13062</name>
</gene>
<evidence type="ECO:0008006" key="4">
    <source>
        <dbReference type="Google" id="ProtNLM"/>
    </source>
</evidence>
<accession>A0A3D8Q4H2</accession>
<protein>
    <recommendedName>
        <fullName evidence="4">Ecp2 effector protein domain-containing protein</fullName>
    </recommendedName>
</protein>
<keyword evidence="3" id="KW-1185">Reference proteome</keyword>
<dbReference type="Proteomes" id="UP000256328">
    <property type="component" value="Unassembled WGS sequence"/>
</dbReference>